<dbReference type="AlphaFoldDB" id="A0A1L8W8K9"/>
<protein>
    <submittedName>
        <fullName evidence="1">Uncharacterized protein</fullName>
    </submittedName>
</protein>
<dbReference type="Proteomes" id="UP000182152">
    <property type="component" value="Unassembled WGS sequence"/>
</dbReference>
<accession>A0A1L8W8K9</accession>
<gene>
    <name evidence="1" type="ORF">RV14_GL001586</name>
</gene>
<dbReference type="EMBL" id="JXLB01000036">
    <property type="protein sequence ID" value="OJG77353.1"/>
    <property type="molecule type" value="Genomic_DNA"/>
</dbReference>
<keyword evidence="2" id="KW-1185">Reference proteome</keyword>
<proteinExistence type="predicted"/>
<evidence type="ECO:0000313" key="2">
    <source>
        <dbReference type="Proteomes" id="UP000182152"/>
    </source>
</evidence>
<organism evidence="1 2">
    <name type="scientific">Enterococcus ratti</name>
    <dbReference type="NCBI Taxonomy" id="150033"/>
    <lineage>
        <taxon>Bacteria</taxon>
        <taxon>Bacillati</taxon>
        <taxon>Bacillota</taxon>
        <taxon>Bacilli</taxon>
        <taxon>Lactobacillales</taxon>
        <taxon>Enterococcaceae</taxon>
        <taxon>Enterococcus</taxon>
    </lineage>
</organism>
<evidence type="ECO:0000313" key="1">
    <source>
        <dbReference type="EMBL" id="OJG77353.1"/>
    </source>
</evidence>
<name>A0A1L8W8K9_9ENTE</name>
<dbReference type="STRING" id="150033.RV14_GL001586"/>
<comment type="caution">
    <text evidence="1">The sequence shown here is derived from an EMBL/GenBank/DDBJ whole genome shotgun (WGS) entry which is preliminary data.</text>
</comment>
<reference evidence="1 2" key="1">
    <citation type="submission" date="2014-12" db="EMBL/GenBank/DDBJ databases">
        <title>Draft genome sequences of 29 type strains of Enterococci.</title>
        <authorList>
            <person name="Zhong Z."/>
            <person name="Sun Z."/>
            <person name="Liu W."/>
            <person name="Zhang W."/>
            <person name="Zhang H."/>
        </authorList>
    </citation>
    <scope>NUCLEOTIDE SEQUENCE [LARGE SCALE GENOMIC DNA]</scope>
    <source>
        <strain evidence="1 2">DSM 15687</strain>
    </source>
</reference>
<sequence>MQMKKLNEIAYEVVDLQAPMKVIVNYLDCIKFQTTKAKNSEDVALIFHSLVNNRGLDNVIGTLEMLSDRAEELSELILDYSDVEGTADEQA</sequence>